<protein>
    <submittedName>
        <fullName evidence="2">Uncharacterized protein</fullName>
    </submittedName>
</protein>
<evidence type="ECO:0000313" key="3">
    <source>
        <dbReference type="Proteomes" id="UP000011713"/>
    </source>
</evidence>
<organism evidence="2 3">
    <name type="scientific">Hyaloperonospora arabidopsidis (strain Emoy2)</name>
    <name type="common">Downy mildew agent</name>
    <name type="synonym">Peronospora arabidopsidis</name>
    <dbReference type="NCBI Taxonomy" id="559515"/>
    <lineage>
        <taxon>Eukaryota</taxon>
        <taxon>Sar</taxon>
        <taxon>Stramenopiles</taxon>
        <taxon>Oomycota</taxon>
        <taxon>Peronosporomycetes</taxon>
        <taxon>Peronosporales</taxon>
        <taxon>Peronosporaceae</taxon>
        <taxon>Hyaloperonospora</taxon>
    </lineage>
</organism>
<accession>M4B771</accession>
<dbReference type="Proteomes" id="UP000011713">
    <property type="component" value="Unassembled WGS sequence"/>
</dbReference>
<dbReference type="InParanoid" id="M4B771"/>
<keyword evidence="3" id="KW-1185">Reference proteome</keyword>
<dbReference type="VEuPathDB" id="FungiDB:HpaG802123"/>
<name>M4B771_HYAAE</name>
<dbReference type="HOGENOM" id="CLU_2817883_0_0_1"/>
<feature type="region of interest" description="Disordered" evidence="1">
    <location>
        <begin position="40"/>
        <end position="67"/>
    </location>
</feature>
<evidence type="ECO:0000256" key="1">
    <source>
        <dbReference type="SAM" id="MobiDB-lite"/>
    </source>
</evidence>
<evidence type="ECO:0000313" key="2">
    <source>
        <dbReference type="EnsemblProtists" id="HpaP802123"/>
    </source>
</evidence>
<reference evidence="3" key="1">
    <citation type="journal article" date="2010" name="Science">
        <title>Signatures of adaptation to obligate biotrophy in the Hyaloperonospora arabidopsidis genome.</title>
        <authorList>
            <person name="Baxter L."/>
            <person name="Tripathy S."/>
            <person name="Ishaque N."/>
            <person name="Boot N."/>
            <person name="Cabral A."/>
            <person name="Kemen E."/>
            <person name="Thines M."/>
            <person name="Ah-Fong A."/>
            <person name="Anderson R."/>
            <person name="Badejoko W."/>
            <person name="Bittner-Eddy P."/>
            <person name="Boore J.L."/>
            <person name="Chibucos M.C."/>
            <person name="Coates M."/>
            <person name="Dehal P."/>
            <person name="Delehaunty K."/>
            <person name="Dong S."/>
            <person name="Downton P."/>
            <person name="Dumas B."/>
            <person name="Fabro G."/>
            <person name="Fronick C."/>
            <person name="Fuerstenberg S.I."/>
            <person name="Fulton L."/>
            <person name="Gaulin E."/>
            <person name="Govers F."/>
            <person name="Hughes L."/>
            <person name="Humphray S."/>
            <person name="Jiang R.H."/>
            <person name="Judelson H."/>
            <person name="Kamoun S."/>
            <person name="Kyung K."/>
            <person name="Meijer H."/>
            <person name="Minx P."/>
            <person name="Morris P."/>
            <person name="Nelson J."/>
            <person name="Phuntumart V."/>
            <person name="Qutob D."/>
            <person name="Rehmany A."/>
            <person name="Rougon-Cardoso A."/>
            <person name="Ryden P."/>
            <person name="Torto-Alalibo T."/>
            <person name="Studholme D."/>
            <person name="Wang Y."/>
            <person name="Win J."/>
            <person name="Wood J."/>
            <person name="Clifton S.W."/>
            <person name="Rogers J."/>
            <person name="Van den Ackerveken G."/>
            <person name="Jones J.D."/>
            <person name="McDowell J.M."/>
            <person name="Beynon J."/>
            <person name="Tyler B.M."/>
        </authorList>
    </citation>
    <scope>NUCLEOTIDE SEQUENCE [LARGE SCALE GENOMIC DNA]</scope>
    <source>
        <strain evidence="3">Emoy2</strain>
    </source>
</reference>
<sequence>MGTLREQTPRVLRPLIGRNRWISAILKMKVKLNFKLLSSNVSQRQATSQHSTPSQKSGMARGNANNQ</sequence>
<dbReference type="EnsemblProtists" id="HpaT802123">
    <property type="protein sequence ID" value="HpaP802123"/>
    <property type="gene ID" value="HpaG802123"/>
</dbReference>
<reference evidence="2" key="2">
    <citation type="submission" date="2015-06" db="UniProtKB">
        <authorList>
            <consortium name="EnsemblProtists"/>
        </authorList>
    </citation>
    <scope>IDENTIFICATION</scope>
    <source>
        <strain evidence="2">Emoy2</strain>
    </source>
</reference>
<dbReference type="EMBL" id="JH597778">
    <property type="status" value="NOT_ANNOTATED_CDS"/>
    <property type="molecule type" value="Genomic_DNA"/>
</dbReference>
<dbReference type="AlphaFoldDB" id="M4B771"/>
<proteinExistence type="predicted"/>